<evidence type="ECO:0000313" key="4">
    <source>
        <dbReference type="Proteomes" id="UP000057181"/>
    </source>
</evidence>
<accession>A0A0U3GBY2</accession>
<feature type="compositionally biased region" description="Low complexity" evidence="1">
    <location>
        <begin position="24"/>
        <end position="45"/>
    </location>
</feature>
<name>A0A0U3GBY2_9MICC</name>
<dbReference type="EMBL" id="BJZR01000093">
    <property type="protein sequence ID" value="GEO93202.1"/>
    <property type="molecule type" value="Genomic_DNA"/>
</dbReference>
<dbReference type="AlphaFoldDB" id="A0A0U3GBY2"/>
<gene>
    <name evidence="2" type="ORF">AS188_13690</name>
    <name evidence="3" type="ORF">KFL01_25080</name>
</gene>
<dbReference type="Proteomes" id="UP000057181">
    <property type="component" value="Chromosome"/>
</dbReference>
<protein>
    <submittedName>
        <fullName evidence="2">Uncharacterized protein</fullName>
    </submittedName>
</protein>
<evidence type="ECO:0000313" key="2">
    <source>
        <dbReference type="EMBL" id="ALU40619.1"/>
    </source>
</evidence>
<feature type="region of interest" description="Disordered" evidence="1">
    <location>
        <begin position="1"/>
        <end position="108"/>
    </location>
</feature>
<dbReference type="RefSeq" id="WP_058859306.1">
    <property type="nucleotide sequence ID" value="NZ_CP013254.1"/>
</dbReference>
<reference evidence="2 4" key="1">
    <citation type="submission" date="2015-11" db="EMBL/GenBank/DDBJ databases">
        <title>Complete Genome Sequence of Kocuria flava strain HO-9041.</title>
        <authorList>
            <person name="Zhou M."/>
            <person name="Dai J."/>
        </authorList>
    </citation>
    <scope>NUCLEOTIDE SEQUENCE [LARGE SCALE GENOMIC DNA]</scope>
    <source>
        <strain evidence="2 4">HO-9041</strain>
    </source>
</reference>
<proteinExistence type="predicted"/>
<feature type="compositionally biased region" description="Low complexity" evidence="1">
    <location>
        <begin position="59"/>
        <end position="71"/>
    </location>
</feature>
<dbReference type="EMBL" id="CP013254">
    <property type="protein sequence ID" value="ALU40619.1"/>
    <property type="molecule type" value="Genomic_DNA"/>
</dbReference>
<evidence type="ECO:0000313" key="3">
    <source>
        <dbReference type="EMBL" id="GEO93202.1"/>
    </source>
</evidence>
<reference evidence="3 5" key="2">
    <citation type="submission" date="2019-07" db="EMBL/GenBank/DDBJ databases">
        <title>Whole genome shotgun sequence of Kocuria flava NBRC 107626.</title>
        <authorList>
            <person name="Hosoyama A."/>
            <person name="Uohara A."/>
            <person name="Ohji S."/>
            <person name="Ichikawa N."/>
        </authorList>
    </citation>
    <scope>NUCLEOTIDE SEQUENCE [LARGE SCALE GENOMIC DNA]</scope>
    <source>
        <strain evidence="3 5">NBRC 107626</strain>
    </source>
</reference>
<dbReference type="KEGG" id="kfv:AS188_13690"/>
<feature type="compositionally biased region" description="Basic and acidic residues" evidence="1">
    <location>
        <begin position="83"/>
        <end position="108"/>
    </location>
</feature>
<evidence type="ECO:0000313" key="5">
    <source>
        <dbReference type="Proteomes" id="UP000321155"/>
    </source>
</evidence>
<dbReference type="Proteomes" id="UP000321155">
    <property type="component" value="Unassembled WGS sequence"/>
</dbReference>
<sequence length="108" mass="11099">MPAEPSAGHRQQPQDLAGRGTGPGAPADGDEAAGSAAGAPAAPDPGAGGPVRRRRGPRRATGGTAAGAEPRLAGLDAPPPVPEEDRERDRDGHAREEWLRAQRPPHWD</sequence>
<dbReference type="STRING" id="446860.AS188_13690"/>
<keyword evidence="5" id="KW-1185">Reference proteome</keyword>
<evidence type="ECO:0000256" key="1">
    <source>
        <dbReference type="SAM" id="MobiDB-lite"/>
    </source>
</evidence>
<organism evidence="2 4">
    <name type="scientific">Kocuria flava</name>
    <dbReference type="NCBI Taxonomy" id="446860"/>
    <lineage>
        <taxon>Bacteria</taxon>
        <taxon>Bacillati</taxon>
        <taxon>Actinomycetota</taxon>
        <taxon>Actinomycetes</taxon>
        <taxon>Micrococcales</taxon>
        <taxon>Micrococcaceae</taxon>
        <taxon>Kocuria</taxon>
    </lineage>
</organism>